<evidence type="ECO:0000313" key="8">
    <source>
        <dbReference type="EMBL" id="QJR37979.1"/>
    </source>
</evidence>
<evidence type="ECO:0000313" key="9">
    <source>
        <dbReference type="Proteomes" id="UP000500938"/>
    </source>
</evidence>
<organism evidence="8 9">
    <name type="scientific">Gemmatimonas groenlandica</name>
    <dbReference type="NCBI Taxonomy" id="2732249"/>
    <lineage>
        <taxon>Bacteria</taxon>
        <taxon>Pseudomonadati</taxon>
        <taxon>Gemmatimonadota</taxon>
        <taxon>Gemmatimonadia</taxon>
        <taxon>Gemmatimonadales</taxon>
        <taxon>Gemmatimonadaceae</taxon>
        <taxon>Gemmatimonas</taxon>
    </lineage>
</organism>
<evidence type="ECO:0000256" key="5">
    <source>
        <dbReference type="ARBA" id="ARBA00023136"/>
    </source>
</evidence>
<dbReference type="RefSeq" id="WP_171227416.1">
    <property type="nucleotide sequence ID" value="NZ_CP053085.1"/>
</dbReference>
<dbReference type="Pfam" id="PF10520">
    <property type="entry name" value="Lipid_desat"/>
    <property type="match status" value="1"/>
</dbReference>
<name>A0A6M4IWA1_9BACT</name>
<sequence>MVHVVLVLVIVLKVVAVVLVTDFVSGLFHWWEDTYGHPFWPIVGTHVTRPNILHHYAPRAILAKSWIMSSRTLLAIGVVIALAAWLAGMLTWMLVLGLCLAVNMNQIHKWSHQRPRDNPPLVRRLQQLGVLQSPAHHRAHHIHERNTNYCILTNFVNPLLERIHCWAAAEWIIARVFGVHRRGDAQRAALVLAREPEFFGEHLPFVQRRVAMELAREAAPNGA</sequence>
<keyword evidence="4 6" id="KW-1133">Transmembrane helix</keyword>
<dbReference type="InterPro" id="IPR053335">
    <property type="entry name" value="Fatty_acid_desaturase_CarF"/>
</dbReference>
<dbReference type="Proteomes" id="UP000500938">
    <property type="component" value="Chromosome"/>
</dbReference>
<keyword evidence="5 6" id="KW-0472">Membrane</keyword>
<proteinExistence type="inferred from homology"/>
<dbReference type="GO" id="GO:0016020">
    <property type="term" value="C:membrane"/>
    <property type="evidence" value="ECO:0007669"/>
    <property type="project" value="UniProtKB-SubCell"/>
</dbReference>
<evidence type="ECO:0000256" key="3">
    <source>
        <dbReference type="ARBA" id="ARBA00022692"/>
    </source>
</evidence>
<reference evidence="8 9" key="1">
    <citation type="submission" date="2020-05" db="EMBL/GenBank/DDBJ databases">
        <title>Complete genome sequence of Gemmatimonas greenlandica TET16.</title>
        <authorList>
            <person name="Zeng Y."/>
        </authorList>
    </citation>
    <scope>NUCLEOTIDE SEQUENCE [LARGE SCALE GENOMIC DNA]</scope>
    <source>
        <strain evidence="8 9">TET16</strain>
    </source>
</reference>
<dbReference type="AlphaFoldDB" id="A0A6M4IWA1"/>
<feature type="domain" description="Lipid desaturase" evidence="7">
    <location>
        <begin position="19"/>
        <end position="183"/>
    </location>
</feature>
<dbReference type="PANTHER" id="PTHR48230:SF1">
    <property type="entry name" value="LIPID DESATURASE DOMAIN-CONTAINING PROTEIN"/>
    <property type="match status" value="1"/>
</dbReference>
<evidence type="ECO:0000256" key="1">
    <source>
        <dbReference type="ARBA" id="ARBA00004141"/>
    </source>
</evidence>
<evidence type="ECO:0000256" key="2">
    <source>
        <dbReference type="ARBA" id="ARBA00007620"/>
    </source>
</evidence>
<dbReference type="PANTHER" id="PTHR48230">
    <property type="match status" value="1"/>
</dbReference>
<comment type="similarity">
    <text evidence="2">Belongs to the fatty acid desaturase CarF family.</text>
</comment>
<dbReference type="InterPro" id="IPR019547">
    <property type="entry name" value="Lipid_desat"/>
</dbReference>
<evidence type="ECO:0000259" key="7">
    <source>
        <dbReference type="Pfam" id="PF10520"/>
    </source>
</evidence>
<dbReference type="KEGG" id="ggr:HKW67_21840"/>
<keyword evidence="9" id="KW-1185">Reference proteome</keyword>
<keyword evidence="3 6" id="KW-0812">Transmembrane</keyword>
<dbReference type="EMBL" id="CP053085">
    <property type="protein sequence ID" value="QJR37979.1"/>
    <property type="molecule type" value="Genomic_DNA"/>
</dbReference>
<comment type="subcellular location">
    <subcellularLocation>
        <location evidence="1">Membrane</location>
        <topology evidence="1">Multi-pass membrane protein</topology>
    </subcellularLocation>
</comment>
<gene>
    <name evidence="8" type="ORF">HKW67_21840</name>
</gene>
<protein>
    <recommendedName>
        <fullName evidence="7">Lipid desaturase domain-containing protein</fullName>
    </recommendedName>
</protein>
<evidence type="ECO:0000256" key="6">
    <source>
        <dbReference type="SAM" id="Phobius"/>
    </source>
</evidence>
<evidence type="ECO:0000256" key="4">
    <source>
        <dbReference type="ARBA" id="ARBA00022989"/>
    </source>
</evidence>
<accession>A0A6M4IWA1</accession>
<feature type="transmembrane region" description="Helical" evidence="6">
    <location>
        <begin position="73"/>
        <end position="102"/>
    </location>
</feature>